<keyword evidence="3" id="KW-0831">Ubiquinone biosynthesis</keyword>
<dbReference type="PATRIC" id="fig|579138.3.peg.786"/>
<dbReference type="HOGENOM" id="CLU_057411_3_0_5"/>
<sequence length="226" mass="26514">MTDTTPSGSNPDEMTLEEIRQLLAPSFPEHVAFDGWGDQALALAAYQHKVPIERARLAFPEGRLQMIDAWFLAIDKEFETKAEAMPLDTMRIRDKIQTLVMLRFELERPHREALRRAISILMMPNHLTHSSQRSWHTADLIWKFAGDQSTDFSYYTRRFSLSTIYMATLYVFLDDKDPDLKNTRQFLERRIGNLMRINKIKSWIKRPTGNSFSFSRLLGRLRYPKD</sequence>
<dbReference type="STRING" id="579138.Zymop_0746"/>
<dbReference type="PANTHER" id="PTHR21427">
    <property type="entry name" value="UBIQUINONE BIOSYNTHESIS PROTEIN COQ9, MITOCHONDRIAL"/>
    <property type="match status" value="1"/>
</dbReference>
<dbReference type="Pfam" id="PF08511">
    <property type="entry name" value="COQ9"/>
    <property type="match status" value="1"/>
</dbReference>
<dbReference type="Gene3D" id="1.10.357.10">
    <property type="entry name" value="Tetracycline Repressor, domain 2"/>
    <property type="match status" value="1"/>
</dbReference>
<comment type="function">
    <text evidence="6">Membrane-associated protein that warps the membrane surface to access and bind aromatic isoprenes with high specificity, including ubiquinone (CoQ) isoprene intermediates and presents them directly to COQ7, therefore facilitating the COQ7-mediated hydroxylase step. Participates in the biosynthesis of coenzyme Q, also named ubiquinone, an essential lipid-soluble electron transporter for aerobic cellular respiration.</text>
</comment>
<dbReference type="GO" id="GO:0008289">
    <property type="term" value="F:lipid binding"/>
    <property type="evidence" value="ECO:0007669"/>
    <property type="project" value="UniProtKB-KW"/>
</dbReference>
<evidence type="ECO:0000256" key="5">
    <source>
        <dbReference type="ARBA" id="ARBA00023121"/>
    </source>
</evidence>
<dbReference type="AlphaFoldDB" id="F8ES73"/>
<evidence type="ECO:0000313" key="8">
    <source>
        <dbReference type="EMBL" id="AEI37648.1"/>
    </source>
</evidence>
<dbReference type="NCBIfam" id="TIGR02396">
    <property type="entry name" value="diverge_rpsU"/>
    <property type="match status" value="1"/>
</dbReference>
<proteinExistence type="inferred from homology"/>
<evidence type="ECO:0000256" key="4">
    <source>
        <dbReference type="ARBA" id="ARBA00022946"/>
    </source>
</evidence>
<evidence type="ECO:0000256" key="6">
    <source>
        <dbReference type="ARBA" id="ARBA00058104"/>
    </source>
</evidence>
<comment type="similarity">
    <text evidence="2">Belongs to the COQ9 family.</text>
</comment>
<evidence type="ECO:0000256" key="1">
    <source>
        <dbReference type="ARBA" id="ARBA00004749"/>
    </source>
</evidence>
<organism evidence="8 9">
    <name type="scientific">Zymomonas mobilis subsp. pomaceae (strain ATCC 29192 / DSM 22645 / JCM 10191 / CCUG 17912 / NBRC 13757 / NCIMB 11200 / NRRL B-4491 / Barker I)</name>
    <dbReference type="NCBI Taxonomy" id="579138"/>
    <lineage>
        <taxon>Bacteria</taxon>
        <taxon>Pseudomonadati</taxon>
        <taxon>Pseudomonadota</taxon>
        <taxon>Alphaproteobacteria</taxon>
        <taxon>Sphingomonadales</taxon>
        <taxon>Zymomonadaceae</taxon>
        <taxon>Zymomonas</taxon>
    </lineage>
</organism>
<dbReference type="RefSeq" id="WP_013934044.1">
    <property type="nucleotide sequence ID" value="NC_015709.1"/>
</dbReference>
<dbReference type="InterPro" id="IPR013718">
    <property type="entry name" value="COQ9_C"/>
</dbReference>
<reference evidence="8 9" key="1">
    <citation type="journal article" date="2011" name="J. Bacteriol.">
        <title>Genome sequence of the ethanol-producing Zymomonas mobilis subsp. pomaceae lectotype strain ATCC 29192.</title>
        <authorList>
            <person name="Kouvelis V.N."/>
            <person name="Davenport K.W."/>
            <person name="Brettin T.S."/>
            <person name="Bruce D."/>
            <person name="Detter C."/>
            <person name="Han C.S."/>
            <person name="Nolan M."/>
            <person name="Tapia R."/>
            <person name="Damoulaki A."/>
            <person name="Kyrpides N.C."/>
            <person name="Typas M.A."/>
            <person name="Pappas K.M."/>
        </authorList>
    </citation>
    <scope>NUCLEOTIDE SEQUENCE [LARGE SCALE GENOMIC DNA]</scope>
    <source>
        <strain evidence="9">ATCC 29192 / DSM 22645 / JCM 10191 / CCUG 17912 / NBRC 13757 / NCIMB 11200 / NRRL B-4491 / Barker I</strain>
    </source>
</reference>
<dbReference type="EMBL" id="CP002865">
    <property type="protein sequence ID" value="AEI37648.1"/>
    <property type="molecule type" value="Genomic_DNA"/>
</dbReference>
<dbReference type="InterPro" id="IPR012762">
    <property type="entry name" value="Ubiq_biosynth_COQ9"/>
</dbReference>
<accession>F8ES73</accession>
<evidence type="ECO:0000259" key="7">
    <source>
        <dbReference type="Pfam" id="PF08511"/>
    </source>
</evidence>
<dbReference type="Proteomes" id="UP000000491">
    <property type="component" value="Chromosome"/>
</dbReference>
<feature type="domain" description="COQ9 C-terminal" evidence="7">
    <location>
        <begin position="128"/>
        <end position="197"/>
    </location>
</feature>
<dbReference type="eggNOG" id="COG5590">
    <property type="taxonomic scope" value="Bacteria"/>
</dbReference>
<keyword evidence="4" id="KW-0809">Transit peptide</keyword>
<comment type="pathway">
    <text evidence="1">Cofactor biosynthesis; ubiquinone biosynthesis.</text>
</comment>
<keyword evidence="5" id="KW-0446">Lipid-binding</keyword>
<evidence type="ECO:0000256" key="2">
    <source>
        <dbReference type="ARBA" id="ARBA00010766"/>
    </source>
</evidence>
<dbReference type="PANTHER" id="PTHR21427:SF19">
    <property type="entry name" value="UBIQUINONE BIOSYNTHESIS PROTEIN COQ9, MITOCHONDRIAL"/>
    <property type="match status" value="1"/>
</dbReference>
<gene>
    <name evidence="8" type="ordered locus">Zymop_0746</name>
</gene>
<evidence type="ECO:0000313" key="9">
    <source>
        <dbReference type="Proteomes" id="UP000000491"/>
    </source>
</evidence>
<protein>
    <submittedName>
        <fullName evidence="8">RpsU-divergently transcribed protein</fullName>
    </submittedName>
</protein>
<dbReference type="KEGG" id="zmp:Zymop_0746"/>
<evidence type="ECO:0000256" key="3">
    <source>
        <dbReference type="ARBA" id="ARBA00022688"/>
    </source>
</evidence>
<dbReference type="GO" id="GO:0006744">
    <property type="term" value="P:ubiquinone biosynthetic process"/>
    <property type="evidence" value="ECO:0007669"/>
    <property type="project" value="UniProtKB-KW"/>
</dbReference>
<name>F8ES73_ZYMMT</name>